<evidence type="ECO:0000256" key="10">
    <source>
        <dbReference type="PROSITE-ProRule" id="PRU00409"/>
    </source>
</evidence>
<evidence type="ECO:0000313" key="13">
    <source>
        <dbReference type="Proteomes" id="UP000002892"/>
    </source>
</evidence>
<keyword evidence="7" id="KW-0460">Magnesium</keyword>
<evidence type="ECO:0000256" key="2">
    <source>
        <dbReference type="ARBA" id="ARBA00009182"/>
    </source>
</evidence>
<dbReference type="InterPro" id="IPR011761">
    <property type="entry name" value="ATP-grasp"/>
</dbReference>
<dbReference type="SUPFAM" id="SSF56059">
    <property type="entry name" value="Glutathione synthetase ATP-binding domain-like"/>
    <property type="match status" value="1"/>
</dbReference>
<comment type="similarity">
    <text evidence="2">Belongs to the succinate/malate CoA ligase beta subunit family.</text>
</comment>
<dbReference type="PROSITE" id="PS50975">
    <property type="entry name" value="ATP_GRASP"/>
    <property type="match status" value="1"/>
</dbReference>
<dbReference type="RefSeq" id="WP_014827336.1">
    <property type="nucleotide sequence ID" value="NC_018068.1"/>
</dbReference>
<organism evidence="12 13">
    <name type="scientific">Desulfosporosinus acidiphilus (strain DSM 22704 / JCM 16185 / SJ4)</name>
    <dbReference type="NCBI Taxonomy" id="646529"/>
    <lineage>
        <taxon>Bacteria</taxon>
        <taxon>Bacillati</taxon>
        <taxon>Bacillota</taxon>
        <taxon>Clostridia</taxon>
        <taxon>Eubacteriales</taxon>
        <taxon>Desulfitobacteriaceae</taxon>
        <taxon>Desulfosporosinus</taxon>
    </lineage>
</organism>
<dbReference type="GO" id="GO:0006099">
    <property type="term" value="P:tricarboxylic acid cycle"/>
    <property type="evidence" value="ECO:0007669"/>
    <property type="project" value="UniProtKB-KW"/>
</dbReference>
<keyword evidence="8" id="KW-0808">Transferase</keyword>
<keyword evidence="8" id="KW-0012">Acyltransferase</keyword>
<keyword evidence="4" id="KW-0436">Ligase</keyword>
<feature type="domain" description="ATP-grasp" evidence="11">
    <location>
        <begin position="10"/>
        <end position="222"/>
    </location>
</feature>
<evidence type="ECO:0000256" key="4">
    <source>
        <dbReference type="ARBA" id="ARBA00022598"/>
    </source>
</evidence>
<keyword evidence="3" id="KW-0816">Tricarboxylic acid cycle</keyword>
<dbReference type="PANTHER" id="PTHR11815">
    <property type="entry name" value="SUCCINYL-COA SYNTHETASE BETA CHAIN"/>
    <property type="match status" value="1"/>
</dbReference>
<dbReference type="Pfam" id="PF16114">
    <property type="entry name" value="Citrate_bind"/>
    <property type="match status" value="1"/>
</dbReference>
<dbReference type="GO" id="GO:0006104">
    <property type="term" value="P:succinyl-CoA metabolic process"/>
    <property type="evidence" value="ECO:0007669"/>
    <property type="project" value="TreeGrafter"/>
</dbReference>
<evidence type="ECO:0000256" key="8">
    <source>
        <dbReference type="ARBA" id="ARBA00023315"/>
    </source>
</evidence>
<dbReference type="OrthoDB" id="9802602at2"/>
<accession>I4D6B2</accession>
<dbReference type="FunFam" id="3.30.470.20:FF:000002">
    <property type="entry name" value="Succinate--CoA ligase [ADP-forming] subunit beta"/>
    <property type="match status" value="1"/>
</dbReference>
<evidence type="ECO:0000313" key="12">
    <source>
        <dbReference type="EMBL" id="AFM41336.1"/>
    </source>
</evidence>
<keyword evidence="13" id="KW-1185">Reference proteome</keyword>
<dbReference type="SUPFAM" id="SSF52210">
    <property type="entry name" value="Succinyl-CoA synthetase domains"/>
    <property type="match status" value="1"/>
</dbReference>
<dbReference type="Gene3D" id="3.40.50.261">
    <property type="entry name" value="Succinyl-CoA synthetase domains"/>
    <property type="match status" value="1"/>
</dbReference>
<protein>
    <submittedName>
        <fullName evidence="12">Succinyl-CoA synthetase, beta subunit</fullName>
    </submittedName>
</protein>
<dbReference type="Gene3D" id="3.30.1490.20">
    <property type="entry name" value="ATP-grasp fold, A domain"/>
    <property type="match status" value="1"/>
</dbReference>
<dbReference type="Gene3D" id="3.30.470.20">
    <property type="entry name" value="ATP-grasp fold, B domain"/>
    <property type="match status" value="1"/>
</dbReference>
<dbReference type="AlphaFoldDB" id="I4D6B2"/>
<evidence type="ECO:0000256" key="3">
    <source>
        <dbReference type="ARBA" id="ARBA00022532"/>
    </source>
</evidence>
<dbReference type="InterPro" id="IPR013650">
    <property type="entry name" value="ATP-grasp_succ-CoA_synth-type"/>
</dbReference>
<dbReference type="Pfam" id="PF08442">
    <property type="entry name" value="ATP-grasp_2"/>
    <property type="match status" value="1"/>
</dbReference>
<keyword evidence="5" id="KW-0479">Metal-binding</keyword>
<dbReference type="eggNOG" id="COG0045">
    <property type="taxonomic scope" value="Bacteria"/>
</dbReference>
<dbReference type="GO" id="GO:0003878">
    <property type="term" value="F:ATP citrate synthase activity"/>
    <property type="evidence" value="ECO:0007669"/>
    <property type="project" value="UniProtKB-EC"/>
</dbReference>
<dbReference type="InterPro" id="IPR016102">
    <property type="entry name" value="Succinyl-CoA_synth-like"/>
</dbReference>
<dbReference type="PIRSF" id="PIRSF001554">
    <property type="entry name" value="SucCS_beta"/>
    <property type="match status" value="1"/>
</dbReference>
<proteinExistence type="inferred from homology"/>
<evidence type="ECO:0000256" key="1">
    <source>
        <dbReference type="ARBA" id="ARBA00001946"/>
    </source>
</evidence>
<dbReference type="EMBL" id="CP003639">
    <property type="protein sequence ID" value="AFM41336.1"/>
    <property type="molecule type" value="Genomic_DNA"/>
</dbReference>
<dbReference type="PANTHER" id="PTHR11815:SF10">
    <property type="entry name" value="SUCCINATE--COA LIGASE [GDP-FORMING] SUBUNIT BETA, MITOCHONDRIAL"/>
    <property type="match status" value="1"/>
</dbReference>
<reference evidence="12 13" key="1">
    <citation type="journal article" date="2012" name="J. Bacteriol.">
        <title>Complete genome sequences of Desulfosporosinus orientis DSM765T, Desulfosporosinus youngiae DSM17734T, Desulfosporosinus meridiei DSM13257T, and Desulfosporosinus acidiphilus DSM22704T.</title>
        <authorList>
            <person name="Pester M."/>
            <person name="Brambilla E."/>
            <person name="Alazard D."/>
            <person name="Rattei T."/>
            <person name="Weinmaier T."/>
            <person name="Han J."/>
            <person name="Lucas S."/>
            <person name="Lapidus A."/>
            <person name="Cheng J.F."/>
            <person name="Goodwin L."/>
            <person name="Pitluck S."/>
            <person name="Peters L."/>
            <person name="Ovchinnikova G."/>
            <person name="Teshima H."/>
            <person name="Detter J.C."/>
            <person name="Han C.S."/>
            <person name="Tapia R."/>
            <person name="Land M.L."/>
            <person name="Hauser L."/>
            <person name="Kyrpides N.C."/>
            <person name="Ivanova N.N."/>
            <person name="Pagani I."/>
            <person name="Huntmann M."/>
            <person name="Wei C.L."/>
            <person name="Davenport K.W."/>
            <person name="Daligault H."/>
            <person name="Chain P.S."/>
            <person name="Chen A."/>
            <person name="Mavromatis K."/>
            <person name="Markowitz V."/>
            <person name="Szeto E."/>
            <person name="Mikhailova N."/>
            <person name="Pati A."/>
            <person name="Wagner M."/>
            <person name="Woyke T."/>
            <person name="Ollivier B."/>
            <person name="Klenk H.P."/>
            <person name="Spring S."/>
            <person name="Loy A."/>
        </authorList>
    </citation>
    <scope>NUCLEOTIDE SEQUENCE [LARGE SCALE GENOMIC DNA]</scope>
    <source>
        <strain evidence="13">DSM 22704 / JCM 16185 / SJ4</strain>
    </source>
</reference>
<dbReference type="GO" id="GO:0004775">
    <property type="term" value="F:succinate-CoA ligase (ADP-forming) activity"/>
    <property type="evidence" value="ECO:0007669"/>
    <property type="project" value="TreeGrafter"/>
</dbReference>
<dbReference type="GO" id="GO:0005524">
    <property type="term" value="F:ATP binding"/>
    <property type="evidence" value="ECO:0007669"/>
    <property type="project" value="UniProtKB-UniRule"/>
</dbReference>
<evidence type="ECO:0000259" key="11">
    <source>
        <dbReference type="PROSITE" id="PS50975"/>
    </source>
</evidence>
<evidence type="ECO:0000256" key="5">
    <source>
        <dbReference type="ARBA" id="ARBA00022723"/>
    </source>
</evidence>
<dbReference type="KEGG" id="dai:Desaci_2383"/>
<evidence type="ECO:0000256" key="6">
    <source>
        <dbReference type="ARBA" id="ARBA00022741"/>
    </source>
</evidence>
<dbReference type="InterPro" id="IPR013815">
    <property type="entry name" value="ATP_grasp_subdomain_1"/>
</dbReference>
<comment type="cofactor">
    <cofactor evidence="1">
        <name>Mg(2+)</name>
        <dbReference type="ChEBI" id="CHEBI:18420"/>
    </cofactor>
</comment>
<keyword evidence="6 10" id="KW-0547">Nucleotide-binding</keyword>
<keyword evidence="10" id="KW-0067">ATP-binding</keyword>
<dbReference type="HOGENOM" id="CLU_037430_0_2_9"/>
<comment type="catalytic activity">
    <reaction evidence="9">
        <text>oxaloacetate + acetyl-CoA + ADP + phosphate = citrate + ATP + CoA</text>
        <dbReference type="Rhea" id="RHEA:21160"/>
        <dbReference type="ChEBI" id="CHEBI:16452"/>
        <dbReference type="ChEBI" id="CHEBI:16947"/>
        <dbReference type="ChEBI" id="CHEBI:30616"/>
        <dbReference type="ChEBI" id="CHEBI:43474"/>
        <dbReference type="ChEBI" id="CHEBI:57287"/>
        <dbReference type="ChEBI" id="CHEBI:57288"/>
        <dbReference type="ChEBI" id="CHEBI:456216"/>
        <dbReference type="EC" id="2.3.3.8"/>
    </reaction>
</comment>
<dbReference type="InterPro" id="IPR032263">
    <property type="entry name" value="Citrate-bd"/>
</dbReference>
<evidence type="ECO:0000256" key="7">
    <source>
        <dbReference type="ARBA" id="ARBA00022842"/>
    </source>
</evidence>
<dbReference type="GO" id="GO:0046872">
    <property type="term" value="F:metal ion binding"/>
    <property type="evidence" value="ECO:0007669"/>
    <property type="project" value="UniProtKB-KW"/>
</dbReference>
<gene>
    <name evidence="12" type="ordered locus">Desaci_2383</name>
</gene>
<evidence type="ECO:0000256" key="9">
    <source>
        <dbReference type="ARBA" id="ARBA00047593"/>
    </source>
</evidence>
<dbReference type="Proteomes" id="UP000002892">
    <property type="component" value="Chromosome"/>
</dbReference>
<dbReference type="STRING" id="646529.Desaci_2383"/>
<sequence length="408" mass="43971">MGKLLENHSKNLLREAGVLVPKHVVARSPEEAAEKAAELGFPVVLKALVPVGKRGKAGAVKFAQNAQEAFELTRELLAMTVRHFPVEKVLIEEKIAIAQEWYLAITIDKKAQTPLIIASLKGGVDVEELSQSAPEQIMTKSIDPILGFAEFQAKELWSELGLTGKPLTLATQALTCLVKIFLAKDATLLEINPLVLTENGDVAAAASVMSVDDSAMYRHPELAAMVQLGSERTWRPLTDLEKRMVEVNELDPYRGTARYTEMDGGEIGFLCGGGGGSLLSFDALVSFGGRPANYSEVGGNPPERKVLGITKGILAKPGVKGLFVAHNITNNTQVDVLAQGVVQALKEMGKDPKIFPVVVREAGVNDEAAREIFTKTGVEYYGDNATITEAAQRMVERIKALEISGEGI</sequence>
<dbReference type="GO" id="GO:0042709">
    <property type="term" value="C:succinate-CoA ligase complex"/>
    <property type="evidence" value="ECO:0007669"/>
    <property type="project" value="TreeGrafter"/>
</dbReference>
<dbReference type="InterPro" id="IPR005809">
    <property type="entry name" value="Succ_CoA_ligase-like_bsu"/>
</dbReference>
<name>I4D6B2_DESAJ</name>